<reference evidence="3" key="1">
    <citation type="submission" date="2023-10" db="EMBL/GenBank/DDBJ databases">
        <authorList>
            <person name="Chen Y."/>
            <person name="Shah S."/>
            <person name="Dougan E. K."/>
            <person name="Thang M."/>
            <person name="Chan C."/>
        </authorList>
    </citation>
    <scope>NUCLEOTIDE SEQUENCE [LARGE SCALE GENOMIC DNA]</scope>
</reference>
<dbReference type="Proteomes" id="UP001189429">
    <property type="component" value="Unassembled WGS sequence"/>
</dbReference>
<keyword evidence="4" id="KW-1185">Reference proteome</keyword>
<proteinExistence type="predicted"/>
<evidence type="ECO:0000313" key="3">
    <source>
        <dbReference type="EMBL" id="CAK0835424.1"/>
    </source>
</evidence>
<evidence type="ECO:0000256" key="1">
    <source>
        <dbReference type="SAM" id="Phobius"/>
    </source>
</evidence>
<name>A0ABN9ST11_9DINO</name>
<feature type="transmembrane region" description="Helical" evidence="1">
    <location>
        <begin position="32"/>
        <end position="52"/>
    </location>
</feature>
<evidence type="ECO:0000259" key="2">
    <source>
        <dbReference type="Pfam" id="PF01145"/>
    </source>
</evidence>
<organism evidence="3 4">
    <name type="scientific">Prorocentrum cordatum</name>
    <dbReference type="NCBI Taxonomy" id="2364126"/>
    <lineage>
        <taxon>Eukaryota</taxon>
        <taxon>Sar</taxon>
        <taxon>Alveolata</taxon>
        <taxon>Dinophyceae</taxon>
        <taxon>Prorocentrales</taxon>
        <taxon>Prorocentraceae</taxon>
        <taxon>Prorocentrum</taxon>
    </lineage>
</organism>
<accession>A0ABN9ST11</accession>
<gene>
    <name evidence="3" type="ORF">PCOR1329_LOCUS32351</name>
</gene>
<sequence length="193" mass="21425">MRRLSASPHQPAGVVPTRGFHANLLLRRLPSVFFLLLLLLLLLLPLVLHPYLSHFSRFPPAPAPFRFVVLFASQCRAQISGDAEDGSWEPGFHCVWPWHSVDRLVSKQLIVFDAPVKACKTKDDISINLDTLVVLEMEQAFDFVYKLGPDKLDDLLRAMQPMPQATGLAPERPGGQRAARAPCGALAPGLWDV</sequence>
<comment type="caution">
    <text evidence="3">The sequence shown here is derived from an EMBL/GenBank/DDBJ whole genome shotgun (WGS) entry which is preliminary data.</text>
</comment>
<protein>
    <recommendedName>
        <fullName evidence="2">Band 7 domain-containing protein</fullName>
    </recommendedName>
</protein>
<dbReference type="Pfam" id="PF01145">
    <property type="entry name" value="Band_7"/>
    <property type="match status" value="1"/>
</dbReference>
<keyword evidence="1" id="KW-0472">Membrane</keyword>
<dbReference type="InterPro" id="IPR001107">
    <property type="entry name" value="Band_7"/>
</dbReference>
<keyword evidence="1" id="KW-0812">Transmembrane</keyword>
<evidence type="ECO:0000313" key="4">
    <source>
        <dbReference type="Proteomes" id="UP001189429"/>
    </source>
</evidence>
<dbReference type="EMBL" id="CAUYUJ010013080">
    <property type="protein sequence ID" value="CAK0835424.1"/>
    <property type="molecule type" value="Genomic_DNA"/>
</dbReference>
<feature type="domain" description="Band 7" evidence="2">
    <location>
        <begin position="87"/>
        <end position="158"/>
    </location>
</feature>
<keyword evidence="1" id="KW-1133">Transmembrane helix</keyword>